<accession>A0ACB7RYE9</accession>
<protein>
    <submittedName>
        <fullName evidence="1">Uncharacterized protein</fullName>
    </submittedName>
</protein>
<gene>
    <name evidence="1" type="ORF">HPB50_004539</name>
</gene>
<dbReference type="EMBL" id="CM023486">
    <property type="protein sequence ID" value="KAH6927488.1"/>
    <property type="molecule type" value="Genomic_DNA"/>
</dbReference>
<dbReference type="Proteomes" id="UP000821845">
    <property type="component" value="Chromosome 6"/>
</dbReference>
<evidence type="ECO:0000313" key="1">
    <source>
        <dbReference type="EMBL" id="KAH6927488.1"/>
    </source>
</evidence>
<evidence type="ECO:0000313" key="2">
    <source>
        <dbReference type="Proteomes" id="UP000821845"/>
    </source>
</evidence>
<name>A0ACB7RYE9_HYAAI</name>
<organism evidence="1 2">
    <name type="scientific">Hyalomma asiaticum</name>
    <name type="common">Tick</name>
    <dbReference type="NCBI Taxonomy" id="266040"/>
    <lineage>
        <taxon>Eukaryota</taxon>
        <taxon>Metazoa</taxon>
        <taxon>Ecdysozoa</taxon>
        <taxon>Arthropoda</taxon>
        <taxon>Chelicerata</taxon>
        <taxon>Arachnida</taxon>
        <taxon>Acari</taxon>
        <taxon>Parasitiformes</taxon>
        <taxon>Ixodida</taxon>
        <taxon>Ixodoidea</taxon>
        <taxon>Ixodidae</taxon>
        <taxon>Hyalomminae</taxon>
        <taxon>Hyalomma</taxon>
    </lineage>
</organism>
<keyword evidence="2" id="KW-1185">Reference proteome</keyword>
<sequence length="109" mass="12400">MLVWRVKERKGDSVTALTLPTWSVCSGEARWQQQQQQQRRRHTNTRTSGLRAGDCQRAGGAGEQERASEPSLAQRRPSRWRRRRRRWRFGALRALPGGKSFDGGVQAGA</sequence>
<reference evidence="1" key="1">
    <citation type="submission" date="2020-05" db="EMBL/GenBank/DDBJ databases">
        <title>Large-scale comparative analyses of tick genomes elucidate their genetic diversity and vector capacities.</title>
        <authorList>
            <person name="Jia N."/>
            <person name="Wang J."/>
            <person name="Shi W."/>
            <person name="Du L."/>
            <person name="Sun Y."/>
            <person name="Zhan W."/>
            <person name="Jiang J."/>
            <person name="Wang Q."/>
            <person name="Zhang B."/>
            <person name="Ji P."/>
            <person name="Sakyi L.B."/>
            <person name="Cui X."/>
            <person name="Yuan T."/>
            <person name="Jiang B."/>
            <person name="Yang W."/>
            <person name="Lam T.T.-Y."/>
            <person name="Chang Q."/>
            <person name="Ding S."/>
            <person name="Wang X."/>
            <person name="Zhu J."/>
            <person name="Ruan X."/>
            <person name="Zhao L."/>
            <person name="Wei J."/>
            <person name="Que T."/>
            <person name="Du C."/>
            <person name="Cheng J."/>
            <person name="Dai P."/>
            <person name="Han X."/>
            <person name="Huang E."/>
            <person name="Gao Y."/>
            <person name="Liu J."/>
            <person name="Shao H."/>
            <person name="Ye R."/>
            <person name="Li L."/>
            <person name="Wei W."/>
            <person name="Wang X."/>
            <person name="Wang C."/>
            <person name="Yang T."/>
            <person name="Huo Q."/>
            <person name="Li W."/>
            <person name="Guo W."/>
            <person name="Chen H."/>
            <person name="Zhou L."/>
            <person name="Ni X."/>
            <person name="Tian J."/>
            <person name="Zhou Y."/>
            <person name="Sheng Y."/>
            <person name="Liu T."/>
            <person name="Pan Y."/>
            <person name="Xia L."/>
            <person name="Li J."/>
            <person name="Zhao F."/>
            <person name="Cao W."/>
        </authorList>
    </citation>
    <scope>NUCLEOTIDE SEQUENCE</scope>
    <source>
        <strain evidence="1">Hyas-2018</strain>
    </source>
</reference>
<comment type="caution">
    <text evidence="1">The sequence shown here is derived from an EMBL/GenBank/DDBJ whole genome shotgun (WGS) entry which is preliminary data.</text>
</comment>
<proteinExistence type="predicted"/>